<reference evidence="8" key="1">
    <citation type="submission" date="2020-01" db="EMBL/GenBank/DDBJ databases">
        <authorList>
            <person name="Meier V. D."/>
            <person name="Meier V D."/>
        </authorList>
    </citation>
    <scope>NUCLEOTIDE SEQUENCE</scope>
    <source>
        <strain evidence="8">HLG_WM_MAG_06</strain>
    </source>
</reference>
<dbReference type="PANTHER" id="PTHR30619:SF1">
    <property type="entry name" value="RECOMBINATION PROTEIN 2"/>
    <property type="match status" value="1"/>
</dbReference>
<dbReference type="PANTHER" id="PTHR30619">
    <property type="entry name" value="DNA INTERNALIZATION/COMPETENCE PROTEIN COMEC/REC2"/>
    <property type="match status" value="1"/>
</dbReference>
<feature type="transmembrane region" description="Helical" evidence="6">
    <location>
        <begin position="338"/>
        <end position="357"/>
    </location>
</feature>
<feature type="transmembrane region" description="Helical" evidence="6">
    <location>
        <begin position="377"/>
        <end position="395"/>
    </location>
</feature>
<evidence type="ECO:0000259" key="7">
    <source>
        <dbReference type="Pfam" id="PF03772"/>
    </source>
</evidence>
<feature type="domain" description="ComEC/Rec2-related protein" evidence="7">
    <location>
        <begin position="158"/>
        <end position="416"/>
    </location>
</feature>
<feature type="transmembrane region" description="Helical" evidence="6">
    <location>
        <begin position="304"/>
        <end position="326"/>
    </location>
</feature>
<accession>A0A6S6T0N1</accession>
<dbReference type="GO" id="GO:0005886">
    <property type="term" value="C:plasma membrane"/>
    <property type="evidence" value="ECO:0007669"/>
    <property type="project" value="UniProtKB-SubCell"/>
</dbReference>
<dbReference type="EMBL" id="CACVAP010000086">
    <property type="protein sequence ID" value="CAA6816611.1"/>
    <property type="molecule type" value="Genomic_DNA"/>
</dbReference>
<evidence type="ECO:0000256" key="1">
    <source>
        <dbReference type="ARBA" id="ARBA00004651"/>
    </source>
</evidence>
<evidence type="ECO:0000256" key="6">
    <source>
        <dbReference type="SAM" id="Phobius"/>
    </source>
</evidence>
<name>A0A6S6T0N1_9BACT</name>
<protein>
    <submittedName>
        <fullName evidence="8">Competence protein</fullName>
    </submittedName>
</protein>
<feature type="transmembrane region" description="Helical" evidence="6">
    <location>
        <begin position="174"/>
        <end position="197"/>
    </location>
</feature>
<proteinExistence type="predicted"/>
<feature type="transmembrane region" description="Helical" evidence="6">
    <location>
        <begin position="239"/>
        <end position="272"/>
    </location>
</feature>
<keyword evidence="4 6" id="KW-1133">Transmembrane helix</keyword>
<feature type="transmembrane region" description="Helical" evidence="6">
    <location>
        <begin position="279"/>
        <end position="298"/>
    </location>
</feature>
<keyword evidence="5 6" id="KW-0472">Membrane</keyword>
<evidence type="ECO:0000256" key="4">
    <source>
        <dbReference type="ARBA" id="ARBA00022989"/>
    </source>
</evidence>
<keyword evidence="3 6" id="KW-0812">Transmembrane</keyword>
<comment type="subcellular location">
    <subcellularLocation>
        <location evidence="1">Cell membrane</location>
        <topology evidence="1">Multi-pass membrane protein</topology>
    </subcellularLocation>
</comment>
<gene>
    <name evidence="8" type="ORF">HELGO_WM1236</name>
</gene>
<organism evidence="8">
    <name type="scientific">uncultured Sulfurovum sp</name>
    <dbReference type="NCBI Taxonomy" id="269237"/>
    <lineage>
        <taxon>Bacteria</taxon>
        <taxon>Pseudomonadati</taxon>
        <taxon>Campylobacterota</taxon>
        <taxon>Epsilonproteobacteria</taxon>
        <taxon>Campylobacterales</taxon>
        <taxon>Sulfurovaceae</taxon>
        <taxon>Sulfurovum</taxon>
        <taxon>environmental samples</taxon>
    </lineage>
</organism>
<evidence type="ECO:0000256" key="3">
    <source>
        <dbReference type="ARBA" id="ARBA00022692"/>
    </source>
</evidence>
<dbReference type="AlphaFoldDB" id="A0A6S6T0N1"/>
<dbReference type="InterPro" id="IPR052159">
    <property type="entry name" value="Competence_DNA_uptake"/>
</dbReference>
<keyword evidence="2" id="KW-1003">Cell membrane</keyword>
<dbReference type="Pfam" id="PF03772">
    <property type="entry name" value="Competence"/>
    <property type="match status" value="1"/>
</dbReference>
<feature type="transmembrane region" description="Helical" evidence="6">
    <location>
        <begin position="402"/>
        <end position="419"/>
    </location>
</feature>
<dbReference type="InterPro" id="IPR004477">
    <property type="entry name" value="ComEC_N"/>
</dbReference>
<feature type="transmembrane region" description="Helical" evidence="6">
    <location>
        <begin position="209"/>
        <end position="227"/>
    </location>
</feature>
<evidence type="ECO:0000313" key="8">
    <source>
        <dbReference type="EMBL" id="CAA6816611.1"/>
    </source>
</evidence>
<feature type="transmembrane region" description="Helical" evidence="6">
    <location>
        <begin position="14"/>
        <end position="33"/>
    </location>
</feature>
<evidence type="ECO:0000256" key="5">
    <source>
        <dbReference type="ARBA" id="ARBA00023136"/>
    </source>
</evidence>
<evidence type="ECO:0000256" key="2">
    <source>
        <dbReference type="ARBA" id="ARBA00022475"/>
    </source>
</evidence>
<dbReference type="NCBIfam" id="TIGR00360">
    <property type="entry name" value="ComEC_N-term"/>
    <property type="match status" value="1"/>
</dbReference>
<sequence>MLEKPKFFLNLKEFWLTMLVLTLLLLTRLFFFYEEYEEFKVKPFYYTDVQVIQAYEKWNEDEYHTILKVYAPSLNLSFFSRTKIRAKEVSSSLRLKLFPDERMTFFDYLGTSFMFSSVNEIYDEEKNVKNKALTFVEEQHKENILSSFYKAIYFATPLDRELRTQVSSLGVSHLIALSGFHLAILSTLLFFFLRPLYRVFQKRYFPYRFDLHDVGLLVLVLLAWYVWFVDSPPSLLRSYGMMAVAWLLLVLGMELLSFTFLSSIILILLIIFPKMLVSLAFWFSVVGVFYIFLLLQHFSKLNKYLMTLFISFGIFILMLPIVHMVFPIVNILQLLSPFLSLLFSVFYPISMGLHLVGLGDLFDPILLELFTLQSTETMFTLNIYYGLVYLFLSFLSIFSKKLFYLLFFVALAFSVWLFMGF</sequence>